<organism evidence="1 2">
    <name type="scientific">Paenibacillus lacisoli</name>
    <dbReference type="NCBI Taxonomy" id="3064525"/>
    <lineage>
        <taxon>Bacteria</taxon>
        <taxon>Bacillati</taxon>
        <taxon>Bacillota</taxon>
        <taxon>Bacilli</taxon>
        <taxon>Bacillales</taxon>
        <taxon>Paenibacillaceae</taxon>
        <taxon>Paenibacillus</taxon>
    </lineage>
</organism>
<dbReference type="Proteomes" id="UP001240171">
    <property type="component" value="Unassembled WGS sequence"/>
</dbReference>
<evidence type="ECO:0000313" key="1">
    <source>
        <dbReference type="EMBL" id="MDO7908414.1"/>
    </source>
</evidence>
<dbReference type="EMBL" id="JAUQTB010000016">
    <property type="protein sequence ID" value="MDO7908414.1"/>
    <property type="molecule type" value="Genomic_DNA"/>
</dbReference>
<gene>
    <name evidence="1" type="ORF">Q5741_18600</name>
</gene>
<comment type="caution">
    <text evidence="1">The sequence shown here is derived from an EMBL/GenBank/DDBJ whole genome shotgun (WGS) entry which is preliminary data.</text>
</comment>
<protein>
    <submittedName>
        <fullName evidence="1">CD1375 family protein</fullName>
    </submittedName>
</protein>
<keyword evidence="2" id="KW-1185">Reference proteome</keyword>
<accession>A0ABT9CGM3</accession>
<dbReference type="NCBIfam" id="NF040910">
    <property type="entry name" value="CD1375_fam"/>
    <property type="match status" value="1"/>
</dbReference>
<sequence>MTDAMKRSFATTYVYLIMNGRRSIEDVPSAFVDYVKGDLGMTE</sequence>
<dbReference type="InterPro" id="IPR047907">
    <property type="entry name" value="CD1375-like"/>
</dbReference>
<name>A0ABT9CGM3_9BACL</name>
<reference evidence="1 2" key="1">
    <citation type="submission" date="2023-07" db="EMBL/GenBank/DDBJ databases">
        <title>Paenibacillus sp. JX-17 nov. isolated from soil.</title>
        <authorList>
            <person name="Wan Y."/>
            <person name="Liu B."/>
        </authorList>
    </citation>
    <scope>NUCLEOTIDE SEQUENCE [LARGE SCALE GENOMIC DNA]</scope>
    <source>
        <strain evidence="1 2">JX-17</strain>
    </source>
</reference>
<dbReference type="RefSeq" id="WP_305025634.1">
    <property type="nucleotide sequence ID" value="NZ_JAUQTB010000016.1"/>
</dbReference>
<proteinExistence type="predicted"/>
<evidence type="ECO:0000313" key="2">
    <source>
        <dbReference type="Proteomes" id="UP001240171"/>
    </source>
</evidence>